<comment type="caution">
    <text evidence="1">The sequence shown here is derived from an EMBL/GenBank/DDBJ whole genome shotgun (WGS) entry which is preliminary data.</text>
</comment>
<dbReference type="RefSeq" id="WP_106307446.1">
    <property type="nucleotide sequence ID" value="NZ_PVWO01000237.1"/>
</dbReference>
<dbReference type="EMBL" id="PVWO01000237">
    <property type="protein sequence ID" value="PSB54732.1"/>
    <property type="molecule type" value="Genomic_DNA"/>
</dbReference>
<reference evidence="1 2" key="1">
    <citation type="submission" date="2018-03" db="EMBL/GenBank/DDBJ databases">
        <title>The ancient ancestry and fast evolution of plastids.</title>
        <authorList>
            <person name="Moore K.R."/>
            <person name="Magnabosco C."/>
            <person name="Momper L."/>
            <person name="Gold D.A."/>
            <person name="Bosak T."/>
            <person name="Fournier G.P."/>
        </authorList>
    </citation>
    <scope>NUCLEOTIDE SEQUENCE [LARGE SCALE GENOMIC DNA]</scope>
    <source>
        <strain evidence="1 2">CCALA 037</strain>
    </source>
</reference>
<evidence type="ECO:0000313" key="2">
    <source>
        <dbReference type="Proteomes" id="UP000238937"/>
    </source>
</evidence>
<protein>
    <submittedName>
        <fullName evidence="1">Uncharacterized protein</fullName>
    </submittedName>
</protein>
<keyword evidence="2" id="KW-1185">Reference proteome</keyword>
<dbReference type="Proteomes" id="UP000238937">
    <property type="component" value="Unassembled WGS sequence"/>
</dbReference>
<gene>
    <name evidence="1" type="ORF">C7B77_17255</name>
</gene>
<organism evidence="1 2">
    <name type="scientific">Chamaesiphon polymorphus CCALA 037</name>
    <dbReference type="NCBI Taxonomy" id="2107692"/>
    <lineage>
        <taxon>Bacteria</taxon>
        <taxon>Bacillati</taxon>
        <taxon>Cyanobacteriota</taxon>
        <taxon>Cyanophyceae</taxon>
        <taxon>Gomontiellales</taxon>
        <taxon>Chamaesiphonaceae</taxon>
        <taxon>Chamaesiphon</taxon>
    </lineage>
</organism>
<dbReference type="AlphaFoldDB" id="A0A2T1GBS9"/>
<proteinExistence type="predicted"/>
<evidence type="ECO:0000313" key="1">
    <source>
        <dbReference type="EMBL" id="PSB54732.1"/>
    </source>
</evidence>
<sequence>MLKNWFLLASVSCGVGFGSTFLVSRNLQQSTWAGLGTVPAVAASMTILSRQRKEEIERQVAKSRSSLDDVRQQLQ</sequence>
<accession>A0A2T1GBS9</accession>
<dbReference type="OrthoDB" id="460892at2"/>
<name>A0A2T1GBS9_9CYAN</name>